<comment type="caution">
    <text evidence="3">The sequence shown here is derived from an EMBL/GenBank/DDBJ whole genome shotgun (WGS) entry which is preliminary data.</text>
</comment>
<proteinExistence type="predicted"/>
<feature type="signal peptide" evidence="2">
    <location>
        <begin position="1"/>
        <end position="30"/>
    </location>
</feature>
<accession>A0ABV7G6L9</accession>
<dbReference type="Proteomes" id="UP001595593">
    <property type="component" value="Unassembled WGS sequence"/>
</dbReference>
<evidence type="ECO:0000256" key="1">
    <source>
        <dbReference type="SAM" id="MobiDB-lite"/>
    </source>
</evidence>
<dbReference type="RefSeq" id="WP_379599018.1">
    <property type="nucleotide sequence ID" value="NZ_JBHRTN010000020.1"/>
</dbReference>
<protein>
    <recommendedName>
        <fullName evidence="5">Copper-binding protein</fullName>
    </recommendedName>
</protein>
<evidence type="ECO:0000313" key="3">
    <source>
        <dbReference type="EMBL" id="MFC3127179.1"/>
    </source>
</evidence>
<keyword evidence="2" id="KW-0732">Signal</keyword>
<feature type="chain" id="PRO_5047381048" description="Copper-binding protein" evidence="2">
    <location>
        <begin position="31"/>
        <end position="199"/>
    </location>
</feature>
<organism evidence="3 4">
    <name type="scientific">Teichococcus globiformis</name>
    <dbReference type="NCBI Taxonomy" id="2307229"/>
    <lineage>
        <taxon>Bacteria</taxon>
        <taxon>Pseudomonadati</taxon>
        <taxon>Pseudomonadota</taxon>
        <taxon>Alphaproteobacteria</taxon>
        <taxon>Acetobacterales</taxon>
        <taxon>Roseomonadaceae</taxon>
        <taxon>Roseomonas</taxon>
    </lineage>
</organism>
<name>A0ABV7G6L9_9PROT</name>
<feature type="region of interest" description="Disordered" evidence="1">
    <location>
        <begin position="103"/>
        <end position="131"/>
    </location>
</feature>
<sequence length="199" mass="20902">MMAYPMMAGRALGMAMVVSCLTGASTAMLAQTMPAPIGAVRGESVTAVVESVDLRARQVLLRLPDDHLATAQVGPEIRNLAQVKAGDTLQVDYREAVAIAMASPGDGRPPVSGGAAASRAEPGERPAGAAGDAIRVRVRIDNVDAAGRTVTFTGPRGMQRRVAVRNERVWDFARSLSPGDQVDISYAEALVVSVQPRRP</sequence>
<dbReference type="EMBL" id="JBHRTN010000020">
    <property type="protein sequence ID" value="MFC3127179.1"/>
    <property type="molecule type" value="Genomic_DNA"/>
</dbReference>
<evidence type="ECO:0008006" key="5">
    <source>
        <dbReference type="Google" id="ProtNLM"/>
    </source>
</evidence>
<gene>
    <name evidence="3" type="ORF">ACFOD4_19095</name>
</gene>
<reference evidence="4" key="1">
    <citation type="journal article" date="2019" name="Int. J. Syst. Evol. Microbiol.">
        <title>The Global Catalogue of Microorganisms (GCM) 10K type strain sequencing project: providing services to taxonomists for standard genome sequencing and annotation.</title>
        <authorList>
            <consortium name="The Broad Institute Genomics Platform"/>
            <consortium name="The Broad Institute Genome Sequencing Center for Infectious Disease"/>
            <person name="Wu L."/>
            <person name="Ma J."/>
        </authorList>
    </citation>
    <scope>NUCLEOTIDE SEQUENCE [LARGE SCALE GENOMIC DNA]</scope>
    <source>
        <strain evidence="4">KCTC 52094</strain>
    </source>
</reference>
<evidence type="ECO:0000313" key="4">
    <source>
        <dbReference type="Proteomes" id="UP001595593"/>
    </source>
</evidence>
<keyword evidence="4" id="KW-1185">Reference proteome</keyword>
<evidence type="ECO:0000256" key="2">
    <source>
        <dbReference type="SAM" id="SignalP"/>
    </source>
</evidence>